<proteinExistence type="predicted"/>
<gene>
    <name evidence="2" type="ORF">LITE_LOCUS5832</name>
</gene>
<reference evidence="2" key="1">
    <citation type="submission" date="2022-08" db="EMBL/GenBank/DDBJ databases">
        <authorList>
            <person name="Gutierrez-Valencia J."/>
        </authorList>
    </citation>
    <scope>NUCLEOTIDE SEQUENCE</scope>
</reference>
<dbReference type="AlphaFoldDB" id="A0AAV0HT30"/>
<name>A0AAV0HT30_9ROSI</name>
<keyword evidence="1" id="KW-1133">Transmembrane helix</keyword>
<dbReference type="Proteomes" id="UP001154282">
    <property type="component" value="Unassembled WGS sequence"/>
</dbReference>
<evidence type="ECO:0000313" key="2">
    <source>
        <dbReference type="EMBL" id="CAI0388446.1"/>
    </source>
</evidence>
<evidence type="ECO:0000256" key="1">
    <source>
        <dbReference type="SAM" id="Phobius"/>
    </source>
</evidence>
<evidence type="ECO:0000313" key="3">
    <source>
        <dbReference type="Proteomes" id="UP001154282"/>
    </source>
</evidence>
<feature type="transmembrane region" description="Helical" evidence="1">
    <location>
        <begin position="91"/>
        <end position="113"/>
    </location>
</feature>
<sequence length="119" mass="13901">MNSMQKKLFCLFSVEEEQLRMYFRLLALCTKLLPLKKQLAFRYLLPEHVGSCNLRISYSAHTDLNIKFQSHRSRGLVKLCSRHTDVFSWQLSNFLLLCLYLLDVINIVVAITASEMLET</sequence>
<keyword evidence="3" id="KW-1185">Reference proteome</keyword>
<protein>
    <submittedName>
        <fullName evidence="2">Uncharacterized protein</fullName>
    </submittedName>
</protein>
<organism evidence="2 3">
    <name type="scientific">Linum tenue</name>
    <dbReference type="NCBI Taxonomy" id="586396"/>
    <lineage>
        <taxon>Eukaryota</taxon>
        <taxon>Viridiplantae</taxon>
        <taxon>Streptophyta</taxon>
        <taxon>Embryophyta</taxon>
        <taxon>Tracheophyta</taxon>
        <taxon>Spermatophyta</taxon>
        <taxon>Magnoliopsida</taxon>
        <taxon>eudicotyledons</taxon>
        <taxon>Gunneridae</taxon>
        <taxon>Pentapetalae</taxon>
        <taxon>rosids</taxon>
        <taxon>fabids</taxon>
        <taxon>Malpighiales</taxon>
        <taxon>Linaceae</taxon>
        <taxon>Linum</taxon>
    </lineage>
</organism>
<keyword evidence="1" id="KW-0812">Transmembrane</keyword>
<dbReference type="EMBL" id="CAMGYJ010000002">
    <property type="protein sequence ID" value="CAI0388446.1"/>
    <property type="molecule type" value="Genomic_DNA"/>
</dbReference>
<keyword evidence="1" id="KW-0472">Membrane</keyword>
<comment type="caution">
    <text evidence="2">The sequence shown here is derived from an EMBL/GenBank/DDBJ whole genome shotgun (WGS) entry which is preliminary data.</text>
</comment>
<accession>A0AAV0HT30</accession>